<sequence>MIPVFLALASAAFSAGCSSFDFWRGTYEGARSHDAAVNPMTPGTVRQTLPPYEDYERERNRARGGNPSIQGQ</sequence>
<organism evidence="2 3">
    <name type="scientific">Cupriavidus metallidurans (strain ATCC 43123 / DSM 2839 / NBRC 102507 / CH34)</name>
    <name type="common">Ralstonia metallidurans</name>
    <dbReference type="NCBI Taxonomy" id="266264"/>
    <lineage>
        <taxon>Bacteria</taxon>
        <taxon>Pseudomonadati</taxon>
        <taxon>Pseudomonadota</taxon>
        <taxon>Betaproteobacteria</taxon>
        <taxon>Burkholderiales</taxon>
        <taxon>Burkholderiaceae</taxon>
        <taxon>Cupriavidus</taxon>
    </lineage>
</organism>
<dbReference type="AlphaFoldDB" id="D3DXS2"/>
<evidence type="ECO:0000313" key="3">
    <source>
        <dbReference type="Proteomes" id="UP000002429"/>
    </source>
</evidence>
<keyword evidence="3" id="KW-1185">Reference proteome</keyword>
<proteinExistence type="predicted"/>
<evidence type="ECO:0000313" key="2">
    <source>
        <dbReference type="EMBL" id="ADC45092.1"/>
    </source>
</evidence>
<dbReference type="Proteomes" id="UP000002429">
    <property type="component" value="Chromosome"/>
</dbReference>
<accession>D3DXS2</accession>
<name>D3DXS2_CUPMC</name>
<dbReference type="HOGENOM" id="CLU_2719417_0_0_4"/>
<protein>
    <submittedName>
        <fullName evidence="2">Uncharacterized protein</fullName>
    </submittedName>
</protein>
<reference evidence="3" key="1">
    <citation type="journal article" date="2010" name="PLoS ONE">
        <title>The complete genome sequence of Cupriavidus metallidurans strain CH34, a master survivalist in harsh and anthropogenic environments.</title>
        <authorList>
            <person name="Janssen P.J."/>
            <person name="Van Houdt R."/>
            <person name="Moors H."/>
            <person name="Monsieurs P."/>
            <person name="Morin N."/>
            <person name="Michaux A."/>
            <person name="Benotmane M.A."/>
            <person name="Leys N."/>
            <person name="Vallaeys T."/>
            <person name="Lapidus A."/>
            <person name="Monchy S."/>
            <person name="Medigue C."/>
            <person name="Taghavi S."/>
            <person name="McCorkle S."/>
            <person name="Dunn J."/>
            <person name="van der Lelie D."/>
            <person name="Mergeay M."/>
        </authorList>
    </citation>
    <scope>NUCLEOTIDE SEQUENCE [LARGE SCALE GENOMIC DNA]</scope>
    <source>
        <strain evidence="3">ATCC 43123 / DSM 2839 / NBRC 102507 / CH34</strain>
    </source>
</reference>
<dbReference type="KEGG" id="rme:Rmet_6484"/>
<dbReference type="EMBL" id="CP000352">
    <property type="protein sequence ID" value="ADC45092.1"/>
    <property type="molecule type" value="Genomic_DNA"/>
</dbReference>
<feature type="region of interest" description="Disordered" evidence="1">
    <location>
        <begin position="33"/>
        <end position="72"/>
    </location>
</feature>
<evidence type="ECO:0000256" key="1">
    <source>
        <dbReference type="SAM" id="MobiDB-lite"/>
    </source>
</evidence>
<gene>
    <name evidence="2" type="ordered locus">Rmet_6484</name>
</gene>